<reference evidence="1 2" key="1">
    <citation type="journal article" date="2022" name="New Phytol.">
        <title>Ecological generalism drives hyperdiversity of secondary metabolite gene clusters in xylarialean endophytes.</title>
        <authorList>
            <person name="Franco M.E.E."/>
            <person name="Wisecaver J.H."/>
            <person name="Arnold A.E."/>
            <person name="Ju Y.M."/>
            <person name="Slot J.C."/>
            <person name="Ahrendt S."/>
            <person name="Moore L.P."/>
            <person name="Eastman K.E."/>
            <person name="Scott K."/>
            <person name="Konkel Z."/>
            <person name="Mondo S.J."/>
            <person name="Kuo A."/>
            <person name="Hayes R.D."/>
            <person name="Haridas S."/>
            <person name="Andreopoulos B."/>
            <person name="Riley R."/>
            <person name="LaButti K."/>
            <person name="Pangilinan J."/>
            <person name="Lipzen A."/>
            <person name="Amirebrahimi M."/>
            <person name="Yan J."/>
            <person name="Adam C."/>
            <person name="Keymanesh K."/>
            <person name="Ng V."/>
            <person name="Louie K."/>
            <person name="Northen T."/>
            <person name="Drula E."/>
            <person name="Henrissat B."/>
            <person name="Hsieh H.M."/>
            <person name="Youens-Clark K."/>
            <person name="Lutzoni F."/>
            <person name="Miadlikowska J."/>
            <person name="Eastwood D.C."/>
            <person name="Hamelin R.C."/>
            <person name="Grigoriev I.V."/>
            <person name="U'Ren J.M."/>
        </authorList>
    </citation>
    <scope>NUCLEOTIDE SEQUENCE [LARGE SCALE GENOMIC DNA]</scope>
    <source>
        <strain evidence="1 2">ER1909</strain>
    </source>
</reference>
<name>A0ACC0CJP4_9PEZI</name>
<gene>
    <name evidence="1" type="ORF">F4821DRAFT_54486</name>
</gene>
<evidence type="ECO:0000313" key="2">
    <source>
        <dbReference type="Proteomes" id="UP001497680"/>
    </source>
</evidence>
<comment type="caution">
    <text evidence="1">The sequence shown here is derived from an EMBL/GenBank/DDBJ whole genome shotgun (WGS) entry which is preliminary data.</text>
</comment>
<accession>A0ACC0CJP4</accession>
<dbReference type="EMBL" id="MU394435">
    <property type="protein sequence ID" value="KAI6080561.1"/>
    <property type="molecule type" value="Genomic_DNA"/>
</dbReference>
<evidence type="ECO:0000313" key="1">
    <source>
        <dbReference type="EMBL" id="KAI6080561.1"/>
    </source>
</evidence>
<sequence>MLRSLLVSQFTLALAYQAQLRQDPQTCEAHNLLLIPPIQSCTLSEAPRDSENNLSSEAPSPLNSWRSSGFCRGNRAQKFCVFSNPTFNHGEGVSVITTGKSMAAIAGRPAFLADGNGQGILESESAPPYREEEVKGKGIGLVATRTIQAGELVMARTPGLMVNERAIDVLGKKAISELLTRAVDDLPRRHRENILNLSSHSSASDADDLIYKILQTNSFRTGRHDGVDPFYSLFTEVSRINHACRPTCAYHFDYTKFFQKVLAVRDVEVGEELSIAYYDPLQTHATRQQKLQKEWGFQCTCERCSADASMIAESDSRVLQIQRLWKELDDHSATSEATPEKAELLVSLYEREGLLGRINEAYYRAALEYIGVGDITNATKYAKLCVDHGLLFIGPGRPFIQNMQELIAAPTKHPKWKFRSRDT</sequence>
<protein>
    <submittedName>
        <fullName evidence="1">SET domain-containing protein</fullName>
    </submittedName>
</protein>
<keyword evidence="2" id="KW-1185">Reference proteome</keyword>
<proteinExistence type="predicted"/>
<dbReference type="Proteomes" id="UP001497680">
    <property type="component" value="Unassembled WGS sequence"/>
</dbReference>
<organism evidence="1 2">
    <name type="scientific">Hypoxylon rubiginosum</name>
    <dbReference type="NCBI Taxonomy" id="110542"/>
    <lineage>
        <taxon>Eukaryota</taxon>
        <taxon>Fungi</taxon>
        <taxon>Dikarya</taxon>
        <taxon>Ascomycota</taxon>
        <taxon>Pezizomycotina</taxon>
        <taxon>Sordariomycetes</taxon>
        <taxon>Xylariomycetidae</taxon>
        <taxon>Xylariales</taxon>
        <taxon>Hypoxylaceae</taxon>
        <taxon>Hypoxylon</taxon>
    </lineage>
</organism>